<organism evidence="10 11">
    <name type="scientific">Hyphomicrobium denitrificans (strain ATCC 51888 / DSM 1869 / NCIMB 11706 / TK 0415)</name>
    <dbReference type="NCBI Taxonomy" id="582899"/>
    <lineage>
        <taxon>Bacteria</taxon>
        <taxon>Pseudomonadati</taxon>
        <taxon>Pseudomonadota</taxon>
        <taxon>Alphaproteobacteria</taxon>
        <taxon>Hyphomicrobiales</taxon>
        <taxon>Hyphomicrobiaceae</taxon>
        <taxon>Hyphomicrobium</taxon>
    </lineage>
</organism>
<feature type="transmembrane region" description="Helical" evidence="9">
    <location>
        <begin position="85"/>
        <end position="108"/>
    </location>
</feature>
<dbReference type="Pfam" id="PF00230">
    <property type="entry name" value="MIP"/>
    <property type="match status" value="1"/>
</dbReference>
<dbReference type="PANTHER" id="PTHR19139">
    <property type="entry name" value="AQUAPORIN TRANSPORTER"/>
    <property type="match status" value="1"/>
</dbReference>
<evidence type="ECO:0000256" key="6">
    <source>
        <dbReference type="ARBA" id="ARBA00022989"/>
    </source>
</evidence>
<evidence type="ECO:0000256" key="8">
    <source>
        <dbReference type="RuleBase" id="RU000477"/>
    </source>
</evidence>
<evidence type="ECO:0000256" key="9">
    <source>
        <dbReference type="SAM" id="Phobius"/>
    </source>
</evidence>
<dbReference type="EMBL" id="CP002083">
    <property type="protein sequence ID" value="ADJ24146.1"/>
    <property type="molecule type" value="Genomic_DNA"/>
</dbReference>
<feature type="transmembrane region" description="Helical" evidence="9">
    <location>
        <begin position="128"/>
        <end position="146"/>
    </location>
</feature>
<feature type="transmembrane region" description="Helical" evidence="9">
    <location>
        <begin position="7"/>
        <end position="28"/>
    </location>
</feature>
<evidence type="ECO:0000313" key="11">
    <source>
        <dbReference type="Proteomes" id="UP000002033"/>
    </source>
</evidence>
<evidence type="ECO:0000313" key="10">
    <source>
        <dbReference type="EMBL" id="ADJ24146.1"/>
    </source>
</evidence>
<evidence type="ECO:0000256" key="3">
    <source>
        <dbReference type="ARBA" id="ARBA00022448"/>
    </source>
</evidence>
<feature type="transmembrane region" description="Helical" evidence="9">
    <location>
        <begin position="200"/>
        <end position="221"/>
    </location>
</feature>
<dbReference type="AlphaFoldDB" id="D8JRS8"/>
<dbReference type="STRING" id="582899.Hden_2349"/>
<keyword evidence="5 8" id="KW-0812">Transmembrane</keyword>
<dbReference type="PRINTS" id="PR00783">
    <property type="entry name" value="MINTRINSICP"/>
</dbReference>
<reference evidence="11" key="1">
    <citation type="journal article" date="2011" name="J. Bacteriol.">
        <title>Genome sequences of eight morphologically diverse alphaproteobacteria.</title>
        <authorList>
            <consortium name="US DOE Joint Genome Institute"/>
            <person name="Brown P.J."/>
            <person name="Kysela D.T."/>
            <person name="Buechlein A."/>
            <person name="Hemmerich C."/>
            <person name="Brun Y.V."/>
        </authorList>
    </citation>
    <scope>NUCLEOTIDE SEQUENCE [LARGE SCALE GENOMIC DNA]</scope>
    <source>
        <strain evidence="11">ATCC 51888 / DSM 1869 / NCIB 11706 / TK 0415</strain>
    </source>
</reference>
<feature type="transmembrane region" description="Helical" evidence="9">
    <location>
        <begin position="153"/>
        <end position="174"/>
    </location>
</feature>
<keyword evidence="3 8" id="KW-0813">Transport</keyword>
<keyword evidence="11" id="KW-1185">Reference proteome</keyword>
<evidence type="ECO:0000256" key="2">
    <source>
        <dbReference type="ARBA" id="ARBA00006175"/>
    </source>
</evidence>
<dbReference type="GO" id="GO:0005886">
    <property type="term" value="C:plasma membrane"/>
    <property type="evidence" value="ECO:0007669"/>
    <property type="project" value="UniProtKB-SubCell"/>
</dbReference>
<name>D8JRS8_HYPDA</name>
<dbReference type="GO" id="GO:0015250">
    <property type="term" value="F:water channel activity"/>
    <property type="evidence" value="ECO:0007669"/>
    <property type="project" value="TreeGrafter"/>
</dbReference>
<dbReference type="InterPro" id="IPR034294">
    <property type="entry name" value="Aquaporin_transptr"/>
</dbReference>
<dbReference type="HOGENOM" id="CLU_020019_3_2_5"/>
<evidence type="ECO:0000256" key="5">
    <source>
        <dbReference type="ARBA" id="ARBA00022692"/>
    </source>
</evidence>
<evidence type="ECO:0000256" key="1">
    <source>
        <dbReference type="ARBA" id="ARBA00004651"/>
    </source>
</evidence>
<evidence type="ECO:0000256" key="7">
    <source>
        <dbReference type="ARBA" id="ARBA00023136"/>
    </source>
</evidence>
<accession>D8JRS8</accession>
<sequence precursor="true">MNSRAIAAEVFGTFMLMASVLGAAFYSFGAPAGAAGILGVALSIGTTVMVMAYAVGQISGGHFNPAVTLGLVAGGRFEASKAVPYIIAQVVGALAACGVFSLVGHTGATFAANGYGELSMLKASLGEVFILETVLTAFFLIVIMGVTRANGPALLAPVAIGLTLTAIHLMAIPISNASVNPARSLGSAIYAGGEALSQVWVFWAAPILGGVIGGVVGRWLLED</sequence>
<keyword evidence="4" id="KW-1003">Cell membrane</keyword>
<keyword evidence="7 9" id="KW-0472">Membrane</keyword>
<dbReference type="KEGG" id="hdn:Hden_2349"/>
<dbReference type="Proteomes" id="UP000002033">
    <property type="component" value="Chromosome"/>
</dbReference>
<dbReference type="PANTHER" id="PTHR19139:SF199">
    <property type="entry name" value="MIP17260P"/>
    <property type="match status" value="1"/>
</dbReference>
<dbReference type="Gene3D" id="1.20.1080.10">
    <property type="entry name" value="Glycerol uptake facilitator protein"/>
    <property type="match status" value="1"/>
</dbReference>
<dbReference type="OrthoDB" id="9807293at2"/>
<dbReference type="InterPro" id="IPR000425">
    <property type="entry name" value="MIP"/>
</dbReference>
<gene>
    <name evidence="10" type="ordered locus">Hden_2349</name>
</gene>
<feature type="transmembrane region" description="Helical" evidence="9">
    <location>
        <begin position="34"/>
        <end position="55"/>
    </location>
</feature>
<proteinExistence type="inferred from homology"/>
<comment type="subcellular location">
    <subcellularLocation>
        <location evidence="1">Cell membrane</location>
        <topology evidence="1">Multi-pass membrane protein</topology>
    </subcellularLocation>
</comment>
<comment type="similarity">
    <text evidence="2 8">Belongs to the MIP/aquaporin (TC 1.A.8) family.</text>
</comment>
<protein>
    <submittedName>
        <fullName evidence="10">Major intrinsic protein</fullName>
    </submittedName>
</protein>
<dbReference type="SUPFAM" id="SSF81338">
    <property type="entry name" value="Aquaporin-like"/>
    <property type="match status" value="1"/>
</dbReference>
<dbReference type="InterPro" id="IPR023271">
    <property type="entry name" value="Aquaporin-like"/>
</dbReference>
<keyword evidence="6 9" id="KW-1133">Transmembrane helix</keyword>
<dbReference type="InterPro" id="IPR022357">
    <property type="entry name" value="MIP_CS"/>
</dbReference>
<evidence type="ECO:0000256" key="4">
    <source>
        <dbReference type="ARBA" id="ARBA00022475"/>
    </source>
</evidence>
<dbReference type="eggNOG" id="COG0580">
    <property type="taxonomic scope" value="Bacteria"/>
</dbReference>
<dbReference type="RefSeq" id="WP_013216305.1">
    <property type="nucleotide sequence ID" value="NC_014313.1"/>
</dbReference>
<dbReference type="PROSITE" id="PS00221">
    <property type="entry name" value="MIP"/>
    <property type="match status" value="1"/>
</dbReference>